<dbReference type="AlphaFoldDB" id="A0A6L9U971"/>
<keyword evidence="1" id="KW-0732">Signal</keyword>
<comment type="caution">
    <text evidence="2">The sequence shown here is derived from an EMBL/GenBank/DDBJ whole genome shotgun (WGS) entry which is preliminary data.</text>
</comment>
<accession>A0A6L9U971</accession>
<organism evidence="2 3">
    <name type="scientific">Rhizobium lusitanum</name>
    <dbReference type="NCBI Taxonomy" id="293958"/>
    <lineage>
        <taxon>Bacteria</taxon>
        <taxon>Pseudomonadati</taxon>
        <taxon>Pseudomonadota</taxon>
        <taxon>Alphaproteobacteria</taxon>
        <taxon>Hyphomicrobiales</taxon>
        <taxon>Rhizobiaceae</taxon>
        <taxon>Rhizobium/Agrobacterium group</taxon>
        <taxon>Rhizobium</taxon>
    </lineage>
</organism>
<dbReference type="Proteomes" id="UP000483035">
    <property type="component" value="Unassembled WGS sequence"/>
</dbReference>
<reference evidence="2 3" key="1">
    <citation type="submission" date="2019-12" db="EMBL/GenBank/DDBJ databases">
        <title>Rhizobium genotypes associated with high levels of biological nitrogen fixation by grain legumes in a temperate-maritime cropping system.</title>
        <authorList>
            <person name="Maluk M."/>
            <person name="Francesc Ferrando Molina F."/>
            <person name="Lopez Del Egido L."/>
            <person name="Lafos M."/>
            <person name="Langarica-Fuentes A."/>
            <person name="Gebre Yohannes G."/>
            <person name="Young M.W."/>
            <person name="Martin P."/>
            <person name="Gantlett R."/>
            <person name="Kenicer G."/>
            <person name="Hawes C."/>
            <person name="Begg G.S."/>
            <person name="Quilliam R.S."/>
            <person name="Squire G.R."/>
            <person name="Poole P.S."/>
            <person name="Young P.W."/>
            <person name="Iannetta P.M."/>
            <person name="James E.K."/>
        </authorList>
    </citation>
    <scope>NUCLEOTIDE SEQUENCE [LARGE SCALE GENOMIC DNA]</scope>
    <source>
        <strain evidence="2 3">JHI1118</strain>
    </source>
</reference>
<feature type="signal peptide" evidence="1">
    <location>
        <begin position="1"/>
        <end position="20"/>
    </location>
</feature>
<dbReference type="RefSeq" id="WP_163989013.1">
    <property type="nucleotide sequence ID" value="NZ_WUEY01000010.1"/>
</dbReference>
<sequence length="162" mass="15878">MKNVLLSLVLAASFAAPALADNTVRQTSLGTALAVDLAQAAVTACAADGYNVAAAVTDRSGILLALVRAENAGAHTANAATAKAYTSASSRNPTSGMAETVQKNPGAAGLANIPGFLVLAGGVPLKVGKDTVGAIGVGGAPGGTFDEACAIKAIDKFADRLK</sequence>
<dbReference type="EMBL" id="WUEY01000010">
    <property type="protein sequence ID" value="NEI72064.1"/>
    <property type="molecule type" value="Genomic_DNA"/>
</dbReference>
<dbReference type="Pfam" id="PF03928">
    <property type="entry name" value="HbpS-like"/>
    <property type="match status" value="1"/>
</dbReference>
<name>A0A6L9U971_9HYPH</name>
<dbReference type="InterPro" id="IPR005624">
    <property type="entry name" value="PduO/GlcC-like"/>
</dbReference>
<gene>
    <name evidence="2" type="ORF">GR212_20990</name>
</gene>
<dbReference type="InterPro" id="IPR052517">
    <property type="entry name" value="GlcG_carb_metab_protein"/>
</dbReference>
<evidence type="ECO:0000313" key="2">
    <source>
        <dbReference type="EMBL" id="NEI72064.1"/>
    </source>
</evidence>
<feature type="chain" id="PRO_5026686777" evidence="1">
    <location>
        <begin position="21"/>
        <end position="162"/>
    </location>
</feature>
<dbReference type="InterPro" id="IPR038084">
    <property type="entry name" value="PduO/GlcC-like_sf"/>
</dbReference>
<proteinExistence type="predicted"/>
<evidence type="ECO:0000313" key="3">
    <source>
        <dbReference type="Proteomes" id="UP000483035"/>
    </source>
</evidence>
<dbReference type="PANTHER" id="PTHR34309">
    <property type="entry name" value="SLR1406 PROTEIN"/>
    <property type="match status" value="1"/>
</dbReference>
<protein>
    <submittedName>
        <fullName evidence="2">Heme-binding protein</fullName>
    </submittedName>
</protein>
<dbReference type="SUPFAM" id="SSF143744">
    <property type="entry name" value="GlcG-like"/>
    <property type="match status" value="1"/>
</dbReference>
<dbReference type="PANTHER" id="PTHR34309:SF10">
    <property type="entry name" value="SLR1406 PROTEIN"/>
    <property type="match status" value="1"/>
</dbReference>
<evidence type="ECO:0000256" key="1">
    <source>
        <dbReference type="SAM" id="SignalP"/>
    </source>
</evidence>
<dbReference type="Gene3D" id="3.30.450.150">
    <property type="entry name" value="Haem-degrading domain"/>
    <property type="match status" value="1"/>
</dbReference>